<evidence type="ECO:0000313" key="1">
    <source>
        <dbReference type="EMBL" id="CAG8661373.1"/>
    </source>
</evidence>
<protein>
    <submittedName>
        <fullName evidence="1">1762_t:CDS:1</fullName>
    </submittedName>
</protein>
<name>A0ACA9NN03_9GLOM</name>
<feature type="non-terminal residue" evidence="1">
    <location>
        <position position="1"/>
    </location>
</feature>
<keyword evidence="2" id="KW-1185">Reference proteome</keyword>
<proteinExistence type="predicted"/>
<sequence length="183" mass="21185">FERSKRIEKKEAKIKKELEEIETLNNVAGRSTERIQSESDQVDSDGSAQDIPCEFEKQSESDGPTHNAPICGYSPRFDWVIDKDDVKYAGDEICTIQKARCKKHRNWQSRKNMQIELAKANKKDHLLKLAGEKKLIKEQMRKRNDMVEAIINETIDHTAGYIPQDLSILTKKFKDMESFINDL</sequence>
<gene>
    <name evidence="1" type="ORF">DHETER_LOCUS9768</name>
</gene>
<comment type="caution">
    <text evidence="1">The sequence shown here is derived from an EMBL/GenBank/DDBJ whole genome shotgun (WGS) entry which is preliminary data.</text>
</comment>
<evidence type="ECO:0000313" key="2">
    <source>
        <dbReference type="Proteomes" id="UP000789702"/>
    </source>
</evidence>
<organism evidence="1 2">
    <name type="scientific">Dentiscutata heterogama</name>
    <dbReference type="NCBI Taxonomy" id="1316150"/>
    <lineage>
        <taxon>Eukaryota</taxon>
        <taxon>Fungi</taxon>
        <taxon>Fungi incertae sedis</taxon>
        <taxon>Mucoromycota</taxon>
        <taxon>Glomeromycotina</taxon>
        <taxon>Glomeromycetes</taxon>
        <taxon>Diversisporales</taxon>
        <taxon>Gigasporaceae</taxon>
        <taxon>Dentiscutata</taxon>
    </lineage>
</organism>
<accession>A0ACA9NN03</accession>
<dbReference type="Proteomes" id="UP000789702">
    <property type="component" value="Unassembled WGS sequence"/>
</dbReference>
<dbReference type="EMBL" id="CAJVPU010017737">
    <property type="protein sequence ID" value="CAG8661373.1"/>
    <property type="molecule type" value="Genomic_DNA"/>
</dbReference>
<reference evidence="1" key="1">
    <citation type="submission" date="2021-06" db="EMBL/GenBank/DDBJ databases">
        <authorList>
            <person name="Kallberg Y."/>
            <person name="Tangrot J."/>
            <person name="Rosling A."/>
        </authorList>
    </citation>
    <scope>NUCLEOTIDE SEQUENCE</scope>
    <source>
        <strain evidence="1">IL203A</strain>
    </source>
</reference>